<name>A0A2Z3GT18_9BACT</name>
<keyword evidence="2" id="KW-0812">Transmembrane</keyword>
<keyword evidence="2" id="KW-1133">Transmembrane helix</keyword>
<dbReference type="OrthoDB" id="213240at2"/>
<sequence>MSVAEPPAPDAGAGYDRPAPQVKRRPLGKRVMHVVRRAHLYLGLFLLPWAVLYGFTGFLFNHPTAFSDAPSVSFGATELAGTPMEAPPKPAELAAQVVAALNERAKGEHAYTLVEPEKAKYTRDLAFATAKAEGQDVNIAIDVNSAGGTVRSRNAVAAQPKSEEKAPFAVSGTKGGRGEKGGGGRGEKGGGRGERGEKGGGGSKGEPAPSAAPPQTGLQLPEPLHERVKSAARTVLERTGFPTDELTVTSVPDLTFRMSEGEKVWTVTYNAQSGTVNGASAGAPAPPEELSTRRFLTRLHTAHGFPGSTNARWFWAVIVDVMAFVMVFWGVSGVFMWWQLKATRKLGFALVLFGACVALALGFGMHDLMTAR</sequence>
<reference evidence="3 4" key="1">
    <citation type="submission" date="2018-01" db="EMBL/GenBank/DDBJ databases">
        <title>G. obscuriglobus.</title>
        <authorList>
            <person name="Franke J."/>
            <person name="Blomberg W."/>
            <person name="Selmecki A."/>
        </authorList>
    </citation>
    <scope>NUCLEOTIDE SEQUENCE [LARGE SCALE GENOMIC DNA]</scope>
    <source>
        <strain evidence="3 4">DSM 5831</strain>
    </source>
</reference>
<evidence type="ECO:0000313" key="4">
    <source>
        <dbReference type="Proteomes" id="UP000245802"/>
    </source>
</evidence>
<accession>A0A2Z3GT18</accession>
<organism evidence="3 4">
    <name type="scientific">Gemmata obscuriglobus</name>
    <dbReference type="NCBI Taxonomy" id="114"/>
    <lineage>
        <taxon>Bacteria</taxon>
        <taxon>Pseudomonadati</taxon>
        <taxon>Planctomycetota</taxon>
        <taxon>Planctomycetia</taxon>
        <taxon>Gemmatales</taxon>
        <taxon>Gemmataceae</taxon>
        <taxon>Gemmata</taxon>
    </lineage>
</organism>
<dbReference type="Proteomes" id="UP000245802">
    <property type="component" value="Chromosome"/>
</dbReference>
<keyword evidence="4" id="KW-1185">Reference proteome</keyword>
<dbReference type="KEGG" id="gog:C1280_07685"/>
<feature type="region of interest" description="Disordered" evidence="1">
    <location>
        <begin position="1"/>
        <end position="22"/>
    </location>
</feature>
<dbReference type="Pfam" id="PF03929">
    <property type="entry name" value="PepSY_TM"/>
    <property type="match status" value="1"/>
</dbReference>
<dbReference type="AlphaFoldDB" id="A0A2Z3GT18"/>
<keyword evidence="2" id="KW-0472">Membrane</keyword>
<feature type="region of interest" description="Disordered" evidence="1">
    <location>
        <begin position="150"/>
        <end position="222"/>
    </location>
</feature>
<dbReference type="InterPro" id="IPR032307">
    <property type="entry name" value="PepSY_TM-like_2"/>
</dbReference>
<dbReference type="RefSeq" id="WP_010050441.1">
    <property type="nucleotide sequence ID" value="NZ_CP025958.1"/>
</dbReference>
<proteinExistence type="predicted"/>
<gene>
    <name evidence="3" type="ORF">C1280_07685</name>
</gene>
<feature type="transmembrane region" description="Helical" evidence="2">
    <location>
        <begin position="40"/>
        <end position="60"/>
    </location>
</feature>
<dbReference type="PANTHER" id="PTHR40115">
    <property type="entry name" value="INNER MEMBRANE PROTEIN WITH PEPSY TM HELIX"/>
    <property type="match status" value="1"/>
</dbReference>
<dbReference type="EMBL" id="CP025958">
    <property type="protein sequence ID" value="AWM36913.1"/>
    <property type="molecule type" value="Genomic_DNA"/>
</dbReference>
<evidence type="ECO:0000256" key="2">
    <source>
        <dbReference type="SAM" id="Phobius"/>
    </source>
</evidence>
<evidence type="ECO:0008006" key="5">
    <source>
        <dbReference type="Google" id="ProtNLM"/>
    </source>
</evidence>
<feature type="transmembrane region" description="Helical" evidence="2">
    <location>
        <begin position="345"/>
        <end position="365"/>
    </location>
</feature>
<protein>
    <recommendedName>
        <fullName evidence="5">PepSY domain-containing protein</fullName>
    </recommendedName>
</protein>
<feature type="transmembrane region" description="Helical" evidence="2">
    <location>
        <begin position="313"/>
        <end position="338"/>
    </location>
</feature>
<dbReference type="InterPro" id="IPR005625">
    <property type="entry name" value="PepSY-ass_TM"/>
</dbReference>
<evidence type="ECO:0000313" key="3">
    <source>
        <dbReference type="EMBL" id="AWM36913.1"/>
    </source>
</evidence>
<dbReference type="PANTHER" id="PTHR40115:SF1">
    <property type="entry name" value="INNER MEMBRANE PROTEIN WITH PEPSY TM HELIX"/>
    <property type="match status" value="1"/>
</dbReference>
<feature type="compositionally biased region" description="Basic and acidic residues" evidence="1">
    <location>
        <begin position="176"/>
        <end position="198"/>
    </location>
</feature>
<evidence type="ECO:0000256" key="1">
    <source>
        <dbReference type="SAM" id="MobiDB-lite"/>
    </source>
</evidence>